<protein>
    <submittedName>
        <fullName evidence="2">ABC-type phosphate/phosphonate transport system substrate-binding protein</fullName>
    </submittedName>
</protein>
<name>A0A4R6QHW9_9BURK</name>
<keyword evidence="3" id="KW-1185">Reference proteome</keyword>
<keyword evidence="1" id="KW-0732">Signal</keyword>
<feature type="chain" id="PRO_5020351246" evidence="1">
    <location>
        <begin position="27"/>
        <end position="285"/>
    </location>
</feature>
<dbReference type="Gene3D" id="3.40.190.10">
    <property type="entry name" value="Periplasmic binding protein-like II"/>
    <property type="match status" value="2"/>
</dbReference>
<gene>
    <name evidence="2" type="ORF">DES47_10812</name>
</gene>
<dbReference type="AlphaFoldDB" id="A0A4R6QHW9"/>
<dbReference type="PANTHER" id="PTHR30024">
    <property type="entry name" value="ALIPHATIC SULFONATES-BINDING PROTEIN-RELATED"/>
    <property type="match status" value="1"/>
</dbReference>
<dbReference type="InParanoid" id="A0A4R6QHW9"/>
<sequence>MKQMSLIRRRSLLAAPLLLGASSMLAQMPRPLLIAVPPFLSPSAALAAFRPLRQHLESQLKQPVELYTARDFRELVEQTRRGEHDVTLLPAHLAGLALSDWGFQALAATVEATPVLILLRQGSVIKTAAELRGKRMGMLGRLSLTTAVASLWLRQQQLEPGRDLTVVTQPSMSSAVISLEQGDVEAIAVTRTQLNLMPPGSPGGQMTLAELSDIPTPIYIARPSTPVAELGRLRRAWHSFVPDPAAPQTVVNSQLHEIARADLQRAARYREVALQQLEAAGLSTR</sequence>
<accession>A0A4R6QHW9</accession>
<reference evidence="2 3" key="1">
    <citation type="submission" date="2019-03" db="EMBL/GenBank/DDBJ databases">
        <title>Genomic Encyclopedia of Type Strains, Phase IV (KMG-IV): sequencing the most valuable type-strain genomes for metagenomic binning, comparative biology and taxonomic classification.</title>
        <authorList>
            <person name="Goeker M."/>
        </authorList>
    </citation>
    <scope>NUCLEOTIDE SEQUENCE [LARGE SCALE GENOMIC DNA]</scope>
    <source>
        <strain evidence="2 3">DSM 16998</strain>
    </source>
</reference>
<dbReference type="Proteomes" id="UP000295361">
    <property type="component" value="Unassembled WGS sequence"/>
</dbReference>
<dbReference type="Pfam" id="PF12974">
    <property type="entry name" value="Phosphonate-bd"/>
    <property type="match status" value="1"/>
</dbReference>
<dbReference type="OrthoDB" id="368476at2"/>
<dbReference type="SUPFAM" id="SSF53850">
    <property type="entry name" value="Periplasmic binding protein-like II"/>
    <property type="match status" value="1"/>
</dbReference>
<organism evidence="2 3">
    <name type="scientific">Roseateles toxinivorans</name>
    <dbReference type="NCBI Taxonomy" id="270368"/>
    <lineage>
        <taxon>Bacteria</taxon>
        <taxon>Pseudomonadati</taxon>
        <taxon>Pseudomonadota</taxon>
        <taxon>Betaproteobacteria</taxon>
        <taxon>Burkholderiales</taxon>
        <taxon>Sphaerotilaceae</taxon>
        <taxon>Roseateles</taxon>
    </lineage>
</organism>
<evidence type="ECO:0000313" key="3">
    <source>
        <dbReference type="Proteomes" id="UP000295361"/>
    </source>
</evidence>
<comment type="caution">
    <text evidence="2">The sequence shown here is derived from an EMBL/GenBank/DDBJ whole genome shotgun (WGS) entry which is preliminary data.</text>
</comment>
<proteinExistence type="predicted"/>
<feature type="signal peptide" evidence="1">
    <location>
        <begin position="1"/>
        <end position="26"/>
    </location>
</feature>
<dbReference type="EMBL" id="SNXS01000008">
    <property type="protein sequence ID" value="TDP62200.1"/>
    <property type="molecule type" value="Genomic_DNA"/>
</dbReference>
<evidence type="ECO:0000313" key="2">
    <source>
        <dbReference type="EMBL" id="TDP62200.1"/>
    </source>
</evidence>
<dbReference type="PANTHER" id="PTHR30024:SF17">
    <property type="entry name" value="SOLUTE-BINDING PROTEIN FAMILY 3_N-TERMINAL DOMAIN-CONTAINING PROTEIN"/>
    <property type="match status" value="1"/>
</dbReference>
<evidence type="ECO:0000256" key="1">
    <source>
        <dbReference type="SAM" id="SignalP"/>
    </source>
</evidence>